<dbReference type="InterPro" id="IPR013154">
    <property type="entry name" value="ADH-like_N"/>
</dbReference>
<comment type="caution">
    <text evidence="2">The sequence shown here is derived from an EMBL/GenBank/DDBJ whole genome shotgun (WGS) entry which is preliminary data.</text>
</comment>
<dbReference type="OrthoDB" id="3233595at2759"/>
<accession>A0A4R0RE48</accession>
<dbReference type="EMBL" id="RWJN01000554">
    <property type="protein sequence ID" value="TCD60724.1"/>
    <property type="molecule type" value="Genomic_DNA"/>
</dbReference>
<dbReference type="SMART" id="SM00829">
    <property type="entry name" value="PKS_ER"/>
    <property type="match status" value="1"/>
</dbReference>
<evidence type="ECO:0000259" key="1">
    <source>
        <dbReference type="SMART" id="SM00829"/>
    </source>
</evidence>
<organism evidence="2 3">
    <name type="scientific">Steccherinum ochraceum</name>
    <dbReference type="NCBI Taxonomy" id="92696"/>
    <lineage>
        <taxon>Eukaryota</taxon>
        <taxon>Fungi</taxon>
        <taxon>Dikarya</taxon>
        <taxon>Basidiomycota</taxon>
        <taxon>Agaricomycotina</taxon>
        <taxon>Agaricomycetes</taxon>
        <taxon>Polyporales</taxon>
        <taxon>Steccherinaceae</taxon>
        <taxon>Steccherinum</taxon>
    </lineage>
</organism>
<dbReference type="Gene3D" id="3.40.50.720">
    <property type="entry name" value="NAD(P)-binding Rossmann-like Domain"/>
    <property type="match status" value="1"/>
</dbReference>
<dbReference type="PANTHER" id="PTHR45348:SF2">
    <property type="entry name" value="ZINC-TYPE ALCOHOL DEHYDROGENASE-LIKE PROTEIN C2E1P3.01"/>
    <property type="match status" value="1"/>
</dbReference>
<dbReference type="STRING" id="92696.A0A4R0RE48"/>
<dbReference type="InterPro" id="IPR047122">
    <property type="entry name" value="Trans-enoyl_RdTase-like"/>
</dbReference>
<dbReference type="Pfam" id="PF08240">
    <property type="entry name" value="ADH_N"/>
    <property type="match status" value="1"/>
</dbReference>
<name>A0A4R0RE48_9APHY</name>
<gene>
    <name evidence="2" type="ORF">EIP91_009630</name>
</gene>
<dbReference type="SUPFAM" id="SSF50129">
    <property type="entry name" value="GroES-like"/>
    <property type="match status" value="1"/>
</dbReference>
<proteinExistence type="predicted"/>
<dbReference type="InterPro" id="IPR036291">
    <property type="entry name" value="NAD(P)-bd_dom_sf"/>
</dbReference>
<dbReference type="InterPro" id="IPR011032">
    <property type="entry name" value="GroES-like_sf"/>
</dbReference>
<evidence type="ECO:0000313" key="2">
    <source>
        <dbReference type="EMBL" id="TCD60724.1"/>
    </source>
</evidence>
<protein>
    <recommendedName>
        <fullName evidence="1">Enoyl reductase (ER) domain-containing protein</fullName>
    </recommendedName>
</protein>
<dbReference type="CDD" id="cd08249">
    <property type="entry name" value="enoyl_reductase_like"/>
    <property type="match status" value="1"/>
</dbReference>
<dbReference type="Proteomes" id="UP000292702">
    <property type="component" value="Unassembled WGS sequence"/>
</dbReference>
<sequence>MSMALPATQNALWIVSPKGPWSVGLNGVPTPGQGEVLIRIESTALNPVDWKEHDYDHFILRQLEYPVILGTDSAGIVVAVGDSVQKVNVGDRVLHQGISGLRQATFQEYTIASEDFVAEIPSQISFDEASSLPVAVATAAIGLYAPKAEFGGAALTAPWKDGGAGKYADEPILVIGGSSAVGQAVIQYAKLSGFYPIITTVSPSNNDLVTSFGATHPLDRNKPLSTLAHSIKAITSKPLTIIYDAIALSDTQNAAYQILAEGGTLIIVLLKTAVKEEDRVQGKEIVTPLGCAPIQDAFGKEIYAHLTSYLQNRDIKPNRIQYISGGLASIPDALDLLRKNKVSGKKLVVRPPETA</sequence>
<dbReference type="SUPFAM" id="SSF51735">
    <property type="entry name" value="NAD(P)-binding Rossmann-fold domains"/>
    <property type="match status" value="1"/>
</dbReference>
<dbReference type="AlphaFoldDB" id="A0A4R0RE48"/>
<reference evidence="2 3" key="1">
    <citation type="submission" date="2018-11" db="EMBL/GenBank/DDBJ databases">
        <title>Genome assembly of Steccherinum ochraceum LE-BIN_3174, the white-rot fungus of the Steccherinaceae family (The Residual Polyporoid clade, Polyporales, Basidiomycota).</title>
        <authorList>
            <person name="Fedorova T.V."/>
            <person name="Glazunova O.A."/>
            <person name="Landesman E.O."/>
            <person name="Moiseenko K.V."/>
            <person name="Psurtseva N.V."/>
            <person name="Savinova O.S."/>
            <person name="Shakhova N.V."/>
            <person name="Tyazhelova T.V."/>
            <person name="Vasina D.V."/>
        </authorList>
    </citation>
    <scope>NUCLEOTIDE SEQUENCE [LARGE SCALE GENOMIC DNA]</scope>
    <source>
        <strain evidence="2 3">LE-BIN_3174</strain>
    </source>
</reference>
<dbReference type="InterPro" id="IPR013149">
    <property type="entry name" value="ADH-like_C"/>
</dbReference>
<keyword evidence="3" id="KW-1185">Reference proteome</keyword>
<dbReference type="GO" id="GO:0016651">
    <property type="term" value="F:oxidoreductase activity, acting on NAD(P)H"/>
    <property type="evidence" value="ECO:0007669"/>
    <property type="project" value="InterPro"/>
</dbReference>
<dbReference type="Pfam" id="PF00107">
    <property type="entry name" value="ADH_zinc_N"/>
    <property type="match status" value="1"/>
</dbReference>
<feature type="domain" description="Enoyl reductase (ER)" evidence="1">
    <location>
        <begin position="19"/>
        <end position="348"/>
    </location>
</feature>
<dbReference type="Gene3D" id="3.90.180.10">
    <property type="entry name" value="Medium-chain alcohol dehydrogenases, catalytic domain"/>
    <property type="match status" value="1"/>
</dbReference>
<dbReference type="InterPro" id="IPR020843">
    <property type="entry name" value="ER"/>
</dbReference>
<dbReference type="PANTHER" id="PTHR45348">
    <property type="entry name" value="HYPOTHETICAL OXIDOREDUCTASE (EUROFUNG)"/>
    <property type="match status" value="1"/>
</dbReference>
<evidence type="ECO:0000313" key="3">
    <source>
        <dbReference type="Proteomes" id="UP000292702"/>
    </source>
</evidence>